<feature type="coiled-coil region" evidence="6">
    <location>
        <begin position="124"/>
        <end position="217"/>
    </location>
</feature>
<name>A0A2I0B4J9_9ASPA</name>
<evidence type="ECO:0000313" key="9">
    <source>
        <dbReference type="Proteomes" id="UP000236161"/>
    </source>
</evidence>
<protein>
    <recommendedName>
        <fullName evidence="10">Protein FLX-like 3</fullName>
    </recommendedName>
</protein>
<proteinExistence type="inferred from homology"/>
<comment type="similarity">
    <text evidence="1">Belongs to the FLX family.</text>
</comment>
<keyword evidence="3" id="KW-0221">Differentiation</keyword>
<keyword evidence="4 6" id="KW-0175">Coiled coil</keyword>
<evidence type="ECO:0000256" key="2">
    <source>
        <dbReference type="ARBA" id="ARBA00022473"/>
    </source>
</evidence>
<keyword evidence="2" id="KW-0217">Developmental protein</keyword>
<dbReference type="AlphaFoldDB" id="A0A2I0B4J9"/>
<dbReference type="GO" id="GO:0030154">
    <property type="term" value="P:cell differentiation"/>
    <property type="evidence" value="ECO:0007669"/>
    <property type="project" value="UniProtKB-KW"/>
</dbReference>
<keyword evidence="5" id="KW-0287">Flowering</keyword>
<evidence type="ECO:0000256" key="4">
    <source>
        <dbReference type="ARBA" id="ARBA00023054"/>
    </source>
</evidence>
<dbReference type="STRING" id="1088818.A0A2I0B4J9"/>
<evidence type="ECO:0000256" key="3">
    <source>
        <dbReference type="ARBA" id="ARBA00022782"/>
    </source>
</evidence>
<dbReference type="EMBL" id="KZ451915">
    <property type="protein sequence ID" value="PKA62726.1"/>
    <property type="molecule type" value="Genomic_DNA"/>
</dbReference>
<dbReference type="Proteomes" id="UP000236161">
    <property type="component" value="Unassembled WGS sequence"/>
</dbReference>
<evidence type="ECO:0000256" key="6">
    <source>
        <dbReference type="SAM" id="Coils"/>
    </source>
</evidence>
<dbReference type="PANTHER" id="PTHR33405">
    <property type="entry name" value="PROTEIN FLX-LIKE 2"/>
    <property type="match status" value="1"/>
</dbReference>
<keyword evidence="9" id="KW-1185">Reference proteome</keyword>
<evidence type="ECO:0000313" key="8">
    <source>
        <dbReference type="EMBL" id="PKA62726.1"/>
    </source>
</evidence>
<evidence type="ECO:0008006" key="10">
    <source>
        <dbReference type="Google" id="ProtNLM"/>
    </source>
</evidence>
<gene>
    <name evidence="8" type="ORF">AXF42_Ash018934</name>
</gene>
<feature type="region of interest" description="Disordered" evidence="7">
    <location>
        <begin position="1"/>
        <end position="30"/>
    </location>
</feature>
<evidence type="ECO:0000256" key="1">
    <source>
        <dbReference type="ARBA" id="ARBA00005405"/>
    </source>
</evidence>
<dbReference type="PANTHER" id="PTHR33405:SF20">
    <property type="entry name" value="PROTEIN FLX-LIKE 3"/>
    <property type="match status" value="1"/>
</dbReference>
<evidence type="ECO:0000256" key="5">
    <source>
        <dbReference type="ARBA" id="ARBA00023089"/>
    </source>
</evidence>
<accession>A0A2I0B4J9</accession>
<dbReference type="OrthoDB" id="1902464at2759"/>
<organism evidence="8 9">
    <name type="scientific">Apostasia shenzhenica</name>
    <dbReference type="NCBI Taxonomy" id="1088818"/>
    <lineage>
        <taxon>Eukaryota</taxon>
        <taxon>Viridiplantae</taxon>
        <taxon>Streptophyta</taxon>
        <taxon>Embryophyta</taxon>
        <taxon>Tracheophyta</taxon>
        <taxon>Spermatophyta</taxon>
        <taxon>Magnoliopsida</taxon>
        <taxon>Liliopsida</taxon>
        <taxon>Asparagales</taxon>
        <taxon>Orchidaceae</taxon>
        <taxon>Apostasioideae</taxon>
        <taxon>Apostasia</taxon>
    </lineage>
</organism>
<dbReference type="InterPro" id="IPR040353">
    <property type="entry name" value="FLX/FLX-like"/>
</dbReference>
<dbReference type="GO" id="GO:0009908">
    <property type="term" value="P:flower development"/>
    <property type="evidence" value="ECO:0007669"/>
    <property type="project" value="UniProtKB-KW"/>
</dbReference>
<reference evidence="8 9" key="1">
    <citation type="journal article" date="2017" name="Nature">
        <title>The Apostasia genome and the evolution of orchids.</title>
        <authorList>
            <person name="Zhang G.Q."/>
            <person name="Liu K.W."/>
            <person name="Li Z."/>
            <person name="Lohaus R."/>
            <person name="Hsiao Y.Y."/>
            <person name="Niu S.C."/>
            <person name="Wang J.Y."/>
            <person name="Lin Y.C."/>
            <person name="Xu Q."/>
            <person name="Chen L.J."/>
            <person name="Yoshida K."/>
            <person name="Fujiwara S."/>
            <person name="Wang Z.W."/>
            <person name="Zhang Y.Q."/>
            <person name="Mitsuda N."/>
            <person name="Wang M."/>
            <person name="Liu G.H."/>
            <person name="Pecoraro L."/>
            <person name="Huang H.X."/>
            <person name="Xiao X.J."/>
            <person name="Lin M."/>
            <person name="Wu X.Y."/>
            <person name="Wu W.L."/>
            <person name="Chen Y.Y."/>
            <person name="Chang S.B."/>
            <person name="Sakamoto S."/>
            <person name="Ohme-Takagi M."/>
            <person name="Yagi M."/>
            <person name="Zeng S.J."/>
            <person name="Shen C.Y."/>
            <person name="Yeh C.M."/>
            <person name="Luo Y.B."/>
            <person name="Tsai W.C."/>
            <person name="Van de Peer Y."/>
            <person name="Liu Z.J."/>
        </authorList>
    </citation>
    <scope>NUCLEOTIDE SEQUENCE [LARGE SCALE GENOMIC DNA]</scope>
    <source>
        <strain evidence="9">cv. Shenzhen</strain>
        <tissue evidence="8">Stem</tissue>
    </source>
</reference>
<sequence>MAGTGRMPRQQELHGFHGGHPPPLRRGHGPVPLHLVEEEIAIRRDEMRRLRADNHLFVEENVALRREIASAKEEFHALREVVMKVHADKESQTKELIKKGLKLENELRGLEPVRDEILKLKSDAQKLNVLRQELSSTVQNMTQELKNLQVENQRIPTLRLEIDDLRQELVRARSANEFEKKANADQMEQLKVLEKNLASMAREVEKLRADMMSMEKRARGSGLGAYSYSDGFGGGDKGFYGSVSWSSYEPRGFPRP</sequence>
<evidence type="ECO:0000256" key="7">
    <source>
        <dbReference type="SAM" id="MobiDB-lite"/>
    </source>
</evidence>